<feature type="coiled-coil region" evidence="1">
    <location>
        <begin position="39"/>
        <end position="84"/>
    </location>
</feature>
<protein>
    <submittedName>
        <fullName evidence="2">Uncharacterized protein</fullName>
    </submittedName>
</protein>
<name>A0A7J7P0V0_9MAGN</name>
<dbReference type="Proteomes" id="UP000541444">
    <property type="component" value="Unassembled WGS sequence"/>
</dbReference>
<keyword evidence="3" id="KW-1185">Reference proteome</keyword>
<keyword evidence="1" id="KW-0175">Coiled coil</keyword>
<reference evidence="2 3" key="1">
    <citation type="journal article" date="2020" name="IScience">
        <title>Genome Sequencing of the Endangered Kingdonia uniflora (Circaeasteraceae, Ranunculales) Reveals Potential Mechanisms of Evolutionary Specialization.</title>
        <authorList>
            <person name="Sun Y."/>
            <person name="Deng T."/>
            <person name="Zhang A."/>
            <person name="Moore M.J."/>
            <person name="Landis J.B."/>
            <person name="Lin N."/>
            <person name="Zhang H."/>
            <person name="Zhang X."/>
            <person name="Huang J."/>
            <person name="Zhang X."/>
            <person name="Sun H."/>
            <person name="Wang H."/>
        </authorList>
    </citation>
    <scope>NUCLEOTIDE SEQUENCE [LARGE SCALE GENOMIC DNA]</scope>
    <source>
        <strain evidence="2">TB1705</strain>
        <tissue evidence="2">Leaf</tissue>
    </source>
</reference>
<dbReference type="AlphaFoldDB" id="A0A7J7P0V0"/>
<evidence type="ECO:0000313" key="2">
    <source>
        <dbReference type="EMBL" id="KAF6173066.1"/>
    </source>
</evidence>
<sequence length="103" mass="12327">MEQKYFTMAGTEPYQLEDMFQEQTLGGTTKFIEKRSQEFRKLTHRLDAQTTRIKELEEELKKEKESKAKDLKAAEEQYVELLEHEETVSQTFRELKAERDHLV</sequence>
<evidence type="ECO:0000256" key="1">
    <source>
        <dbReference type="SAM" id="Coils"/>
    </source>
</evidence>
<proteinExistence type="predicted"/>
<evidence type="ECO:0000313" key="3">
    <source>
        <dbReference type="Proteomes" id="UP000541444"/>
    </source>
</evidence>
<accession>A0A7J7P0V0</accession>
<gene>
    <name evidence="2" type="ORF">GIB67_009986</name>
</gene>
<comment type="caution">
    <text evidence="2">The sequence shown here is derived from an EMBL/GenBank/DDBJ whole genome shotgun (WGS) entry which is preliminary data.</text>
</comment>
<organism evidence="2 3">
    <name type="scientific">Kingdonia uniflora</name>
    <dbReference type="NCBI Taxonomy" id="39325"/>
    <lineage>
        <taxon>Eukaryota</taxon>
        <taxon>Viridiplantae</taxon>
        <taxon>Streptophyta</taxon>
        <taxon>Embryophyta</taxon>
        <taxon>Tracheophyta</taxon>
        <taxon>Spermatophyta</taxon>
        <taxon>Magnoliopsida</taxon>
        <taxon>Ranunculales</taxon>
        <taxon>Circaeasteraceae</taxon>
        <taxon>Kingdonia</taxon>
    </lineage>
</organism>
<dbReference type="EMBL" id="JACGCM010000369">
    <property type="protein sequence ID" value="KAF6173066.1"/>
    <property type="molecule type" value="Genomic_DNA"/>
</dbReference>